<dbReference type="Proteomes" id="UP000886653">
    <property type="component" value="Unassembled WGS sequence"/>
</dbReference>
<evidence type="ECO:0000256" key="7">
    <source>
        <dbReference type="ARBA" id="ARBA00023136"/>
    </source>
</evidence>
<dbReference type="InterPro" id="IPR007272">
    <property type="entry name" value="Sulf_transp_TsuA/YedE"/>
</dbReference>
<dbReference type="InterPro" id="IPR046513">
    <property type="entry name" value="DUF6691"/>
</dbReference>
<keyword evidence="6 8" id="KW-1133">Transmembrane helix</keyword>
<proteinExistence type="predicted"/>
<keyword evidence="3" id="KW-1003">Cell membrane</keyword>
<evidence type="ECO:0008006" key="11">
    <source>
        <dbReference type="Google" id="ProtNLM"/>
    </source>
</evidence>
<evidence type="ECO:0000256" key="2">
    <source>
        <dbReference type="ARBA" id="ARBA00022448"/>
    </source>
</evidence>
<feature type="transmembrane region" description="Helical" evidence="8">
    <location>
        <begin position="15"/>
        <end position="35"/>
    </location>
</feature>
<feature type="transmembrane region" description="Helical" evidence="8">
    <location>
        <begin position="178"/>
        <end position="200"/>
    </location>
</feature>
<dbReference type="EMBL" id="MU167229">
    <property type="protein sequence ID" value="KAG0149300.1"/>
    <property type="molecule type" value="Genomic_DNA"/>
</dbReference>
<evidence type="ECO:0000256" key="4">
    <source>
        <dbReference type="ARBA" id="ARBA00022519"/>
    </source>
</evidence>
<accession>A0A9P6NTP8</accession>
<keyword evidence="5 8" id="KW-0812">Transmembrane</keyword>
<feature type="transmembrane region" description="Helical" evidence="8">
    <location>
        <begin position="246"/>
        <end position="265"/>
    </location>
</feature>
<dbReference type="PANTHER" id="PTHR30574:SF1">
    <property type="entry name" value="SULPHUR TRANSPORT DOMAIN-CONTAINING PROTEIN"/>
    <property type="match status" value="1"/>
</dbReference>
<keyword evidence="10" id="KW-1185">Reference proteome</keyword>
<comment type="caution">
    <text evidence="9">The sequence shown here is derived from an EMBL/GenBank/DDBJ whole genome shotgun (WGS) entry which is preliminary data.</text>
</comment>
<feature type="transmembrane region" description="Helical" evidence="8">
    <location>
        <begin position="56"/>
        <end position="77"/>
    </location>
</feature>
<sequence>MSTQPVLDFLHQLELPLFGGLFLAAASSSLLHQYGRVLGCSGALHTVFSGSYEPTQAALALGLTAGGTAIRIASPFLERSLTRTFFDTSLVLNVNSWNAVLFLGLSGWLVGAGSKLASGCTSGHMLCGIARGSKRSLIATIVFFPIAIFTHRCLKPVLSVLHLFPDPSPFLIRAMKPIAPLALLLLGSPYILYLLLALSLPAERLSFLRITLLGATFASGLALAGMTRPSVVLGFFDFPLPSWNPSLLGVAVAGLGVNILIYAFAVRGRVRNWTEATKKLSDTAAEAESAAEVLVEVVTRHAPLCAPRSGWRLPELSNTTIDCRLIGGSALFGIGWGLAGVCPGPAFVAFGAYPFSIGMWSWLLGFFVSDKVLDRLL</sequence>
<evidence type="ECO:0000313" key="10">
    <source>
        <dbReference type="Proteomes" id="UP000886653"/>
    </source>
</evidence>
<dbReference type="GO" id="GO:0005886">
    <property type="term" value="C:plasma membrane"/>
    <property type="evidence" value="ECO:0007669"/>
    <property type="project" value="UniProtKB-SubCell"/>
</dbReference>
<name>A0A9P6NTP8_9BASI</name>
<dbReference type="PANTHER" id="PTHR30574">
    <property type="entry name" value="INNER MEMBRANE PROTEIN YEDE"/>
    <property type="match status" value="1"/>
</dbReference>
<evidence type="ECO:0000313" key="9">
    <source>
        <dbReference type="EMBL" id="KAG0149300.1"/>
    </source>
</evidence>
<feature type="transmembrane region" description="Helical" evidence="8">
    <location>
        <begin position="207"/>
        <end position="226"/>
    </location>
</feature>
<evidence type="ECO:0000256" key="3">
    <source>
        <dbReference type="ARBA" id="ARBA00022475"/>
    </source>
</evidence>
<evidence type="ECO:0000256" key="1">
    <source>
        <dbReference type="ARBA" id="ARBA00004429"/>
    </source>
</evidence>
<reference evidence="9" key="1">
    <citation type="submission" date="2013-11" db="EMBL/GenBank/DDBJ databases">
        <title>Genome sequence of the fusiform rust pathogen reveals effectors for host alternation and coevolution with pine.</title>
        <authorList>
            <consortium name="DOE Joint Genome Institute"/>
            <person name="Smith K."/>
            <person name="Pendleton A."/>
            <person name="Kubisiak T."/>
            <person name="Anderson C."/>
            <person name="Salamov A."/>
            <person name="Aerts A."/>
            <person name="Riley R."/>
            <person name="Clum A."/>
            <person name="Lindquist E."/>
            <person name="Ence D."/>
            <person name="Campbell M."/>
            <person name="Kronenberg Z."/>
            <person name="Feau N."/>
            <person name="Dhillon B."/>
            <person name="Hamelin R."/>
            <person name="Burleigh J."/>
            <person name="Smith J."/>
            <person name="Yandell M."/>
            <person name="Nelson C."/>
            <person name="Grigoriev I."/>
            <person name="Davis J."/>
        </authorList>
    </citation>
    <scope>NUCLEOTIDE SEQUENCE</scope>
    <source>
        <strain evidence="9">G11</strain>
    </source>
</reference>
<keyword evidence="4" id="KW-0997">Cell inner membrane</keyword>
<keyword evidence="7 8" id="KW-0472">Membrane</keyword>
<dbReference type="OrthoDB" id="10254418at2759"/>
<keyword evidence="2" id="KW-0813">Transport</keyword>
<protein>
    <recommendedName>
        <fullName evidence="11">Sulphur transport domain-containing protein</fullName>
    </recommendedName>
</protein>
<comment type="subcellular location">
    <subcellularLocation>
        <location evidence="1">Cell inner membrane</location>
        <topology evidence="1">Multi-pass membrane protein</topology>
    </subcellularLocation>
</comment>
<evidence type="ECO:0000256" key="8">
    <source>
        <dbReference type="SAM" id="Phobius"/>
    </source>
</evidence>
<evidence type="ECO:0000256" key="6">
    <source>
        <dbReference type="ARBA" id="ARBA00022989"/>
    </source>
</evidence>
<evidence type="ECO:0000256" key="5">
    <source>
        <dbReference type="ARBA" id="ARBA00022692"/>
    </source>
</evidence>
<dbReference type="Pfam" id="PF20398">
    <property type="entry name" value="DUF6691"/>
    <property type="match status" value="2"/>
</dbReference>
<feature type="transmembrane region" description="Helical" evidence="8">
    <location>
        <begin position="321"/>
        <end position="341"/>
    </location>
</feature>
<feature type="transmembrane region" description="Helical" evidence="8">
    <location>
        <begin position="97"/>
        <end position="117"/>
    </location>
</feature>
<gene>
    <name evidence="9" type="ORF">CROQUDRAFT_40160</name>
</gene>
<organism evidence="9 10">
    <name type="scientific">Cronartium quercuum f. sp. fusiforme G11</name>
    <dbReference type="NCBI Taxonomy" id="708437"/>
    <lineage>
        <taxon>Eukaryota</taxon>
        <taxon>Fungi</taxon>
        <taxon>Dikarya</taxon>
        <taxon>Basidiomycota</taxon>
        <taxon>Pucciniomycotina</taxon>
        <taxon>Pucciniomycetes</taxon>
        <taxon>Pucciniales</taxon>
        <taxon>Coleosporiaceae</taxon>
        <taxon>Cronartium</taxon>
    </lineage>
</organism>
<dbReference type="AlphaFoldDB" id="A0A9P6NTP8"/>
<feature type="transmembrane region" description="Helical" evidence="8">
    <location>
        <begin position="347"/>
        <end position="368"/>
    </location>
</feature>